<feature type="transmembrane region" description="Helical" evidence="1">
    <location>
        <begin position="259"/>
        <end position="278"/>
    </location>
</feature>
<dbReference type="PANTHER" id="PTHR36435">
    <property type="entry name" value="SLR1288 PROTEIN"/>
    <property type="match status" value="1"/>
</dbReference>
<feature type="domain" description="CAAX prenyl protease 2/Lysostaphin resistance protein A-like" evidence="2">
    <location>
        <begin position="147"/>
        <end position="232"/>
    </location>
</feature>
<feature type="transmembrane region" description="Helical" evidence="1">
    <location>
        <begin position="21"/>
        <end position="40"/>
    </location>
</feature>
<keyword evidence="3" id="KW-0645">Protease</keyword>
<feature type="transmembrane region" description="Helical" evidence="1">
    <location>
        <begin position="219"/>
        <end position="239"/>
    </location>
</feature>
<evidence type="ECO:0000256" key="1">
    <source>
        <dbReference type="SAM" id="Phobius"/>
    </source>
</evidence>
<dbReference type="GO" id="GO:0008237">
    <property type="term" value="F:metallopeptidase activity"/>
    <property type="evidence" value="ECO:0007669"/>
    <property type="project" value="UniProtKB-KW"/>
</dbReference>
<dbReference type="PANTHER" id="PTHR36435:SF1">
    <property type="entry name" value="CAAX AMINO TERMINAL PROTEASE FAMILY PROTEIN"/>
    <property type="match status" value="1"/>
</dbReference>
<keyword evidence="1" id="KW-0472">Membrane</keyword>
<name>A0ABR8DYQ9_9NOSO</name>
<evidence type="ECO:0000313" key="4">
    <source>
        <dbReference type="Proteomes" id="UP000623440"/>
    </source>
</evidence>
<keyword evidence="1" id="KW-0812">Transmembrane</keyword>
<evidence type="ECO:0000313" key="3">
    <source>
        <dbReference type="EMBL" id="MBD2533996.1"/>
    </source>
</evidence>
<keyword evidence="3" id="KW-0378">Hydrolase</keyword>
<feature type="transmembrane region" description="Helical" evidence="1">
    <location>
        <begin position="199"/>
        <end position="214"/>
    </location>
</feature>
<dbReference type="EMBL" id="JACJSI010000127">
    <property type="protein sequence ID" value="MBD2533996.1"/>
    <property type="molecule type" value="Genomic_DNA"/>
</dbReference>
<feature type="transmembrane region" description="Helical" evidence="1">
    <location>
        <begin position="52"/>
        <end position="72"/>
    </location>
</feature>
<comment type="caution">
    <text evidence="3">The sequence shown here is derived from an EMBL/GenBank/DDBJ whole genome shotgun (WGS) entry which is preliminary data.</text>
</comment>
<proteinExistence type="predicted"/>
<dbReference type="InterPro" id="IPR052710">
    <property type="entry name" value="CAAX_protease"/>
</dbReference>
<reference evidence="3 4" key="1">
    <citation type="journal article" date="2020" name="ISME J.">
        <title>Comparative genomics reveals insights into cyanobacterial evolution and habitat adaptation.</title>
        <authorList>
            <person name="Chen M.Y."/>
            <person name="Teng W.K."/>
            <person name="Zhao L."/>
            <person name="Hu C.X."/>
            <person name="Zhou Y.K."/>
            <person name="Han B.P."/>
            <person name="Song L.R."/>
            <person name="Shu W.S."/>
        </authorList>
    </citation>
    <scope>NUCLEOTIDE SEQUENCE [LARGE SCALE GENOMIC DNA]</scope>
    <source>
        <strain evidence="3 4">FACHB-838</strain>
    </source>
</reference>
<keyword evidence="3" id="KW-0482">Metalloprotease</keyword>
<keyword evidence="1" id="KW-1133">Transmembrane helix</keyword>
<organism evidence="3 4">
    <name type="scientific">Nostoc flagelliforme FACHB-838</name>
    <dbReference type="NCBI Taxonomy" id="2692904"/>
    <lineage>
        <taxon>Bacteria</taxon>
        <taxon>Bacillati</taxon>
        <taxon>Cyanobacteriota</taxon>
        <taxon>Cyanophyceae</taxon>
        <taxon>Nostocales</taxon>
        <taxon>Nostocaceae</taxon>
        <taxon>Nostoc</taxon>
    </lineage>
</organism>
<dbReference type="Proteomes" id="UP000623440">
    <property type="component" value="Unassembled WGS sequence"/>
</dbReference>
<dbReference type="InterPro" id="IPR003675">
    <property type="entry name" value="Rce1/LyrA-like_dom"/>
</dbReference>
<evidence type="ECO:0000259" key="2">
    <source>
        <dbReference type="Pfam" id="PF02517"/>
    </source>
</evidence>
<gene>
    <name evidence="3" type="ORF">H6G97_32405</name>
</gene>
<sequence length="299" mass="33786">MALQNIENIGNPFTKLKFRHLLLRFILLSLLIGFLLGIFLASSSLKLNQQDLVVTIYVIQFVLLCLWLLRDFQRLKVKFKYVVGNLPKNQRWLRLVGLVLLTIMFSIGAGLLSFYLLSLAAPSFVEQALRDVANNPSVDRSNSFESNLLTSLAYCLVAPITEEFIFRGVILQRWATKWGIRAGLLSSSLLFGFCHPNNPIGLSLVGIILGVLYIKTRSLIVPVTFHVLNNILAVSMQLLPSNSLTYTPAEQLQQLRSSWWLGIVLMAISLTFLSRFLWSNWPSKDTAIPYLSNANKKEQ</sequence>
<dbReference type="Pfam" id="PF02517">
    <property type="entry name" value="Rce1-like"/>
    <property type="match status" value="1"/>
</dbReference>
<feature type="transmembrane region" description="Helical" evidence="1">
    <location>
        <begin position="92"/>
        <end position="117"/>
    </location>
</feature>
<protein>
    <submittedName>
        <fullName evidence="3">CPBP family intramembrane metalloprotease</fullName>
    </submittedName>
</protein>
<keyword evidence="4" id="KW-1185">Reference proteome</keyword>
<accession>A0ABR8DYQ9</accession>